<keyword evidence="2" id="KW-1185">Reference proteome</keyword>
<dbReference type="InterPro" id="IPR012655">
    <property type="entry name" value="YrzI"/>
</dbReference>
<protein>
    <submittedName>
        <fullName evidence="1">YrzI family small protein</fullName>
    </submittedName>
</protein>
<organism evidence="1 2">
    <name type="scientific">Halalkalibacter alkaliphilus</name>
    <dbReference type="NCBI Taxonomy" id="2917993"/>
    <lineage>
        <taxon>Bacteria</taxon>
        <taxon>Bacillati</taxon>
        <taxon>Bacillota</taxon>
        <taxon>Bacilli</taxon>
        <taxon>Bacillales</taxon>
        <taxon>Bacillaceae</taxon>
        <taxon>Halalkalibacter</taxon>
    </lineage>
</organism>
<dbReference type="Proteomes" id="UP001139150">
    <property type="component" value="Unassembled WGS sequence"/>
</dbReference>
<name>A0A9X2CUA6_9BACI</name>
<evidence type="ECO:0000313" key="1">
    <source>
        <dbReference type="EMBL" id="MCL7748392.1"/>
    </source>
</evidence>
<dbReference type="Pfam" id="PF09501">
    <property type="entry name" value="Bac_small_YrzI"/>
    <property type="match status" value="1"/>
</dbReference>
<gene>
    <name evidence="1" type="ORF">MF646_14780</name>
</gene>
<dbReference type="EMBL" id="JAKRYL010000015">
    <property type="protein sequence ID" value="MCL7748392.1"/>
    <property type="molecule type" value="Genomic_DNA"/>
</dbReference>
<accession>A0A9X2CUA6</accession>
<sequence length="44" mass="5531">MTFHFLLFTITIHKRTYTEQELQQIIHDNHVLAQVDHYRTKYWN</sequence>
<dbReference type="NCBIfam" id="TIGR02413">
    <property type="entry name" value="Bac_small_yrzI"/>
    <property type="match status" value="1"/>
</dbReference>
<reference evidence="1" key="1">
    <citation type="submission" date="2022-02" db="EMBL/GenBank/DDBJ databases">
        <title>Halalkalibacter sp. nov. isolated from Lonar Lake, India.</title>
        <authorList>
            <person name="Joshi A."/>
            <person name="Thite S."/>
            <person name="Lodha T."/>
        </authorList>
    </citation>
    <scope>NUCLEOTIDE SEQUENCE</scope>
    <source>
        <strain evidence="1">MEB205</strain>
    </source>
</reference>
<comment type="caution">
    <text evidence="1">The sequence shown here is derived from an EMBL/GenBank/DDBJ whole genome shotgun (WGS) entry which is preliminary data.</text>
</comment>
<proteinExistence type="predicted"/>
<evidence type="ECO:0000313" key="2">
    <source>
        <dbReference type="Proteomes" id="UP001139150"/>
    </source>
</evidence>
<dbReference type="AlphaFoldDB" id="A0A9X2CUA6"/>